<dbReference type="RefSeq" id="WP_153437311.1">
    <property type="nucleotide sequence ID" value="NZ_JACIGA010000010.1"/>
</dbReference>
<keyword evidence="1" id="KW-0812">Transmembrane</keyword>
<protein>
    <submittedName>
        <fullName evidence="2">Uncharacterized protein</fullName>
    </submittedName>
</protein>
<feature type="transmembrane region" description="Helical" evidence="1">
    <location>
        <begin position="501"/>
        <end position="525"/>
    </location>
</feature>
<gene>
    <name evidence="2" type="ORF">GHK62_05495</name>
</gene>
<keyword evidence="1" id="KW-1133">Transmembrane helix</keyword>
<evidence type="ECO:0000256" key="1">
    <source>
        <dbReference type="SAM" id="Phobius"/>
    </source>
</evidence>
<feature type="transmembrane region" description="Helical" evidence="1">
    <location>
        <begin position="565"/>
        <end position="587"/>
    </location>
</feature>
<feature type="transmembrane region" description="Helical" evidence="1">
    <location>
        <begin position="412"/>
        <end position="433"/>
    </location>
</feature>
<feature type="transmembrane region" description="Helical" evidence="1">
    <location>
        <begin position="102"/>
        <end position="122"/>
    </location>
</feature>
<evidence type="ECO:0000313" key="2">
    <source>
        <dbReference type="EMBL" id="MQX14232.1"/>
    </source>
</evidence>
<dbReference type="Proteomes" id="UP000439983">
    <property type="component" value="Unassembled WGS sequence"/>
</dbReference>
<keyword evidence="3" id="KW-1185">Reference proteome</keyword>
<sequence>MGTALTIGWLSDPTTLTFLFGALTIAFHSRKRVESLITPPRGEEFDFVRLLSLPAIVGKSVFRKAYLIYTVSLEILYFFMCASQPIIRVLAEGKLEGFEGPAWPLGAALIVIGVIPSTPLFAQIELSLRSMAHSVSNIPDEFFERVTKLSQSEIEAYVGRDPRYEPDLQRFRKIQSLALYAGCSREEADKVARRTVGAELFARWTINGQDIWSAGEFDKYRDILDVLRPKSESLKQEVKELVSKTSSSPVVRYIIEKSNTSPEVPIRDSDSQRIQSLSAEILANPASTFASLQQEDIRSYLTLADLWRAKATEIGTSNRRLSALFAIIALNDTRVMRAYLHPDQGARSLDVVLRELLLLVRRSRSKPRPWNNATLLSTFTAFLGCVILLTAYHKIHAVFLPGGSSVGPFEEAFFTSASLFTSFLAAGICALFIRTHKIDQGTWIAFSDIRSFPLSQYGGIVFAAMTCAFATAIIWVILYQWRYDSVTALLQIGQGGILVLTGYYAICSLIPAMYGVGICVVTDCVTESQERSEGLRLPLYCFAAIFIVIYVLLETSILIEPAYRATFLVSLVSKSLFSLIALVTFALSLQSNGQTRNHAALVGARPL</sequence>
<proteinExistence type="predicted"/>
<feature type="transmembrane region" description="Helical" evidence="1">
    <location>
        <begin position="6"/>
        <end position="27"/>
    </location>
</feature>
<feature type="transmembrane region" description="Helical" evidence="1">
    <location>
        <begin position="454"/>
        <end position="481"/>
    </location>
</feature>
<dbReference type="EMBL" id="WITC01000026">
    <property type="protein sequence ID" value="MQX14232.1"/>
    <property type="molecule type" value="Genomic_DNA"/>
</dbReference>
<dbReference type="AlphaFoldDB" id="A0A6N7L939"/>
<evidence type="ECO:0000313" key="3">
    <source>
        <dbReference type="Proteomes" id="UP000439983"/>
    </source>
</evidence>
<reference evidence="2 3" key="1">
    <citation type="journal article" date="2013" name="Genome Biol.">
        <title>Comparative genomics of the core and accessory genomes of 48 Sinorhizobium strains comprising five genospecies.</title>
        <authorList>
            <person name="Sugawara M."/>
            <person name="Epstein B."/>
            <person name="Badgley B.D."/>
            <person name="Unno T."/>
            <person name="Xu L."/>
            <person name="Reese J."/>
            <person name="Gyaneshwar P."/>
            <person name="Denny R."/>
            <person name="Mudge J."/>
            <person name="Bharti A.K."/>
            <person name="Farmer A.D."/>
            <person name="May G.D."/>
            <person name="Woodward J.E."/>
            <person name="Medigue C."/>
            <person name="Vallenet D."/>
            <person name="Lajus A."/>
            <person name="Rouy Z."/>
            <person name="Martinez-Vaz B."/>
            <person name="Tiffin P."/>
            <person name="Young N.D."/>
            <person name="Sadowsky M.J."/>
        </authorList>
    </citation>
    <scope>NUCLEOTIDE SEQUENCE [LARGE SCALE GENOMIC DNA]</scope>
    <source>
        <strain evidence="2 3">USDA4894</strain>
    </source>
</reference>
<feature type="transmembrane region" description="Helical" evidence="1">
    <location>
        <begin position="66"/>
        <end position="87"/>
    </location>
</feature>
<feature type="transmembrane region" description="Helical" evidence="1">
    <location>
        <begin position="537"/>
        <end position="559"/>
    </location>
</feature>
<organism evidence="2 3">
    <name type="scientific">Sinorhizobium terangae</name>
    <dbReference type="NCBI Taxonomy" id="110322"/>
    <lineage>
        <taxon>Bacteria</taxon>
        <taxon>Pseudomonadati</taxon>
        <taxon>Pseudomonadota</taxon>
        <taxon>Alphaproteobacteria</taxon>
        <taxon>Hyphomicrobiales</taxon>
        <taxon>Rhizobiaceae</taxon>
        <taxon>Sinorhizobium/Ensifer group</taxon>
        <taxon>Sinorhizobium</taxon>
    </lineage>
</organism>
<dbReference type="OrthoDB" id="8410006at2"/>
<name>A0A6N7L939_SINTE</name>
<comment type="caution">
    <text evidence="2">The sequence shown here is derived from an EMBL/GenBank/DDBJ whole genome shotgun (WGS) entry which is preliminary data.</text>
</comment>
<keyword evidence="1" id="KW-0472">Membrane</keyword>
<feature type="transmembrane region" description="Helical" evidence="1">
    <location>
        <begin position="370"/>
        <end position="392"/>
    </location>
</feature>
<accession>A0A6N7L939</accession>